<accession>A0ABW8QWG3</accession>
<dbReference type="EMBL" id="JBJHQF010000008">
    <property type="protein sequence ID" value="MFK9003967.1"/>
    <property type="molecule type" value="Genomic_DNA"/>
</dbReference>
<evidence type="ECO:0000313" key="2">
    <source>
        <dbReference type="EMBL" id="MFK9003967.1"/>
    </source>
</evidence>
<evidence type="ECO:0000256" key="1">
    <source>
        <dbReference type="SAM" id="MobiDB-lite"/>
    </source>
</evidence>
<feature type="region of interest" description="Disordered" evidence="1">
    <location>
        <begin position="67"/>
        <end position="100"/>
    </location>
</feature>
<proteinExistence type="predicted"/>
<evidence type="ECO:0000313" key="3">
    <source>
        <dbReference type="Proteomes" id="UP001623008"/>
    </source>
</evidence>
<protein>
    <submittedName>
        <fullName evidence="2">Uncharacterized protein</fullName>
    </submittedName>
</protein>
<dbReference type="RefSeq" id="WP_406597034.1">
    <property type="nucleotide sequence ID" value="NZ_JBJHQF010000008.1"/>
</dbReference>
<comment type="caution">
    <text evidence="2">The sequence shown here is derived from an EMBL/GenBank/DDBJ whole genome shotgun (WGS) entry which is preliminary data.</text>
</comment>
<gene>
    <name evidence="2" type="ORF">ACJEBJ_07515</name>
</gene>
<sequence length="123" mass="12835">MSESIMDFAKGTCHRLVLKNGTVVNGVVDNVDREKIFINDASDGTPRVKEVRRQDIDIASPVLIQGRGFLGDSPSPSVPVGSGSSGASSGTATTSASTQWHGYGCKCGKCGGFGTYAYGEPVY</sequence>
<reference evidence="2 3" key="1">
    <citation type="submission" date="2024-11" db="EMBL/GenBank/DDBJ databases">
        <authorList>
            <person name="Lucas J.A."/>
        </authorList>
    </citation>
    <scope>NUCLEOTIDE SEQUENCE [LARGE SCALE GENOMIC DNA]</scope>
    <source>
        <strain evidence="2 3">Z 7.15</strain>
    </source>
</reference>
<keyword evidence="3" id="KW-1185">Reference proteome</keyword>
<name>A0ABW8QWG3_9PSED</name>
<feature type="compositionally biased region" description="Low complexity" evidence="1">
    <location>
        <begin position="73"/>
        <end position="100"/>
    </location>
</feature>
<dbReference type="Proteomes" id="UP001623008">
    <property type="component" value="Unassembled WGS sequence"/>
</dbReference>
<organism evidence="2 3">
    <name type="scientific">Pseudomonas pergaminensis</name>
    <dbReference type="NCBI Taxonomy" id="2853159"/>
    <lineage>
        <taxon>Bacteria</taxon>
        <taxon>Pseudomonadati</taxon>
        <taxon>Pseudomonadota</taxon>
        <taxon>Gammaproteobacteria</taxon>
        <taxon>Pseudomonadales</taxon>
        <taxon>Pseudomonadaceae</taxon>
        <taxon>Pseudomonas</taxon>
    </lineage>
</organism>